<sequence length="141" mass="15677">MVAVFFDVAKAFDRVGGMEPTCVGIQGHSMPRRFSKESSIVHVTRRAAFSEAIASIAIAAGGARWSAGRWPIRWAGRPNLRHVRFAFIRQVPFVLKVFDRGSARVDTEYTDCFIFAVDHDAVCDLAFDSDPCPDCALNRLQ</sequence>
<protein>
    <submittedName>
        <fullName evidence="1">Uncharacterized protein</fullName>
    </submittedName>
</protein>
<gene>
    <name evidence="1" type="ORF">EVAR_70915_1</name>
</gene>
<organism evidence="1 2">
    <name type="scientific">Eumeta variegata</name>
    <name type="common">Bagworm moth</name>
    <name type="synonym">Eumeta japonica</name>
    <dbReference type="NCBI Taxonomy" id="151549"/>
    <lineage>
        <taxon>Eukaryota</taxon>
        <taxon>Metazoa</taxon>
        <taxon>Ecdysozoa</taxon>
        <taxon>Arthropoda</taxon>
        <taxon>Hexapoda</taxon>
        <taxon>Insecta</taxon>
        <taxon>Pterygota</taxon>
        <taxon>Neoptera</taxon>
        <taxon>Endopterygota</taxon>
        <taxon>Lepidoptera</taxon>
        <taxon>Glossata</taxon>
        <taxon>Ditrysia</taxon>
        <taxon>Tineoidea</taxon>
        <taxon>Psychidae</taxon>
        <taxon>Oiketicinae</taxon>
        <taxon>Eumeta</taxon>
    </lineage>
</organism>
<accession>A0A4C2AEK0</accession>
<reference evidence="1 2" key="1">
    <citation type="journal article" date="2019" name="Commun. Biol.">
        <title>The bagworm genome reveals a unique fibroin gene that provides high tensile strength.</title>
        <authorList>
            <person name="Kono N."/>
            <person name="Nakamura H."/>
            <person name="Ohtoshi R."/>
            <person name="Tomita M."/>
            <person name="Numata K."/>
            <person name="Arakawa K."/>
        </authorList>
    </citation>
    <scope>NUCLEOTIDE SEQUENCE [LARGE SCALE GENOMIC DNA]</scope>
</reference>
<proteinExistence type="predicted"/>
<dbReference type="AlphaFoldDB" id="A0A4C2AEK0"/>
<dbReference type="EMBL" id="BGZK01002994">
    <property type="protein sequence ID" value="GBP97733.1"/>
    <property type="molecule type" value="Genomic_DNA"/>
</dbReference>
<evidence type="ECO:0000313" key="1">
    <source>
        <dbReference type="EMBL" id="GBP97733.1"/>
    </source>
</evidence>
<evidence type="ECO:0000313" key="2">
    <source>
        <dbReference type="Proteomes" id="UP000299102"/>
    </source>
</evidence>
<comment type="caution">
    <text evidence="1">The sequence shown here is derived from an EMBL/GenBank/DDBJ whole genome shotgun (WGS) entry which is preliminary data.</text>
</comment>
<name>A0A4C2AEK0_EUMVA</name>
<dbReference type="Proteomes" id="UP000299102">
    <property type="component" value="Unassembled WGS sequence"/>
</dbReference>
<keyword evidence="2" id="KW-1185">Reference proteome</keyword>